<evidence type="ECO:0000313" key="3">
    <source>
        <dbReference type="Proteomes" id="UP000500890"/>
    </source>
</evidence>
<organism evidence="2 3">
    <name type="scientific">Vagococcus coleopterorum</name>
    <dbReference type="NCBI Taxonomy" id="2714946"/>
    <lineage>
        <taxon>Bacteria</taxon>
        <taxon>Bacillati</taxon>
        <taxon>Bacillota</taxon>
        <taxon>Bacilli</taxon>
        <taxon>Lactobacillales</taxon>
        <taxon>Enterococcaceae</taxon>
        <taxon>Vagococcus</taxon>
    </lineage>
</organism>
<dbReference type="PANTHER" id="PTHR38440:SF1">
    <property type="entry name" value="UPF0398 PROTEIN SPR0331"/>
    <property type="match status" value="1"/>
</dbReference>
<protein>
    <recommendedName>
        <fullName evidence="1">UPF0398 protein G7081_05075</fullName>
    </recommendedName>
</protein>
<dbReference type="InterPro" id="IPR010697">
    <property type="entry name" value="YspA"/>
</dbReference>
<dbReference type="KEGG" id="vah:G7081_05075"/>
<dbReference type="EMBL" id="CP049886">
    <property type="protein sequence ID" value="QIL46486.1"/>
    <property type="molecule type" value="Genomic_DNA"/>
</dbReference>
<dbReference type="PIRSF" id="PIRSF021290">
    <property type="entry name" value="DUF1273"/>
    <property type="match status" value="1"/>
</dbReference>
<accession>A0A6G8ANA8</accession>
<dbReference type="SUPFAM" id="SSF102405">
    <property type="entry name" value="MCP/YpsA-like"/>
    <property type="match status" value="1"/>
</dbReference>
<gene>
    <name evidence="2" type="ORF">G7081_05075</name>
</gene>
<proteinExistence type="inferred from homology"/>
<comment type="similarity">
    <text evidence="1">Belongs to the UPF0398 family.</text>
</comment>
<dbReference type="Gene3D" id="3.40.50.450">
    <property type="match status" value="1"/>
</dbReference>
<dbReference type="RefSeq" id="WP_166007875.1">
    <property type="nucleotide sequence ID" value="NZ_CP049886.1"/>
</dbReference>
<dbReference type="Proteomes" id="UP000500890">
    <property type="component" value="Chromosome"/>
</dbReference>
<dbReference type="HAMAP" id="MF_01575">
    <property type="entry name" value="UPF0398"/>
    <property type="match status" value="1"/>
</dbReference>
<evidence type="ECO:0000256" key="1">
    <source>
        <dbReference type="HAMAP-Rule" id="MF_01575"/>
    </source>
</evidence>
<evidence type="ECO:0000313" key="2">
    <source>
        <dbReference type="EMBL" id="QIL46486.1"/>
    </source>
</evidence>
<name>A0A6G8ANA8_9ENTE</name>
<dbReference type="AlphaFoldDB" id="A0A6G8ANA8"/>
<dbReference type="PANTHER" id="PTHR38440">
    <property type="entry name" value="UPF0398 PROTEIN YPSA"/>
    <property type="match status" value="1"/>
</dbReference>
<reference evidence="2 3" key="1">
    <citation type="submission" date="2020-03" db="EMBL/GenBank/DDBJ databases">
        <title>Vagococcus sp. nov., isolated from beetles.</title>
        <authorList>
            <person name="Hyun D.-W."/>
            <person name="Bae J.-W."/>
        </authorList>
    </citation>
    <scope>NUCLEOTIDE SEQUENCE [LARGE SCALE GENOMIC DNA]</scope>
    <source>
        <strain evidence="2 3">HDW17A</strain>
    </source>
</reference>
<sequence>MKTIYLTGYRSFELGVFQENDPKIRIIKKVLKMQLEQRLEEGLEWLLLSGNLGIEEWAFDVAQELKIEYPDFSIGLIFPFEGFGEQWNEKNQGKLIAMKSKADYVDSVSHKPYDNPQQLRNHTQFLLTHSDGCLLIYDEEYEGKSQYFLNDANKFVEKSDKDKEFTIFQITMDDLQHSQDFE</sequence>
<dbReference type="Pfam" id="PF06908">
    <property type="entry name" value="YpsA"/>
    <property type="match status" value="1"/>
</dbReference>
<keyword evidence="3" id="KW-1185">Reference proteome</keyword>
<dbReference type="NCBIfam" id="NF010181">
    <property type="entry name" value="PRK13660.1"/>
    <property type="match status" value="1"/>
</dbReference>